<feature type="signal peptide" evidence="1">
    <location>
        <begin position="1"/>
        <end position="23"/>
    </location>
</feature>
<name>A0A4Y3PL05_BREPA</name>
<protein>
    <recommendedName>
        <fullName evidence="4">Lipoprotein</fullName>
    </recommendedName>
</protein>
<dbReference type="EMBL" id="BJMH01000035">
    <property type="protein sequence ID" value="GEB35192.1"/>
    <property type="molecule type" value="Genomic_DNA"/>
</dbReference>
<dbReference type="RefSeq" id="WP_122964668.1">
    <property type="nucleotide sequence ID" value="NZ_BJMH01000035.1"/>
</dbReference>
<evidence type="ECO:0000256" key="1">
    <source>
        <dbReference type="SAM" id="SignalP"/>
    </source>
</evidence>
<accession>A0A4Y3PL05</accession>
<evidence type="ECO:0000313" key="3">
    <source>
        <dbReference type="Proteomes" id="UP000316882"/>
    </source>
</evidence>
<dbReference type="AlphaFoldDB" id="A0A4Y3PL05"/>
<feature type="chain" id="PRO_5038624477" description="Lipoprotein" evidence="1">
    <location>
        <begin position="24"/>
        <end position="168"/>
    </location>
</feature>
<gene>
    <name evidence="2" type="ORF">BPA01_47720</name>
</gene>
<dbReference type="Proteomes" id="UP000316882">
    <property type="component" value="Unassembled WGS sequence"/>
</dbReference>
<evidence type="ECO:0000313" key="2">
    <source>
        <dbReference type="EMBL" id="GEB35192.1"/>
    </source>
</evidence>
<organism evidence="2 3">
    <name type="scientific">Brevibacillus parabrevis</name>
    <dbReference type="NCBI Taxonomy" id="54914"/>
    <lineage>
        <taxon>Bacteria</taxon>
        <taxon>Bacillati</taxon>
        <taxon>Bacillota</taxon>
        <taxon>Bacilli</taxon>
        <taxon>Bacillales</taxon>
        <taxon>Paenibacillaceae</taxon>
        <taxon>Brevibacillus</taxon>
    </lineage>
</organism>
<sequence>MLKKLIPVCVGLAVMAVVGQSVLADKEVQQLTDSSQKYQSMTLEKLGVQLNNNTFKGGSASELPVLDTVKDAQGNEWTYVSYLHSNLIEEQLEEKYSKKVATSFIDVQEKILDPIIQVGDTIPVLLLNEDLTLGKMAYLQEEGEGKLILAEFKLDEDNQEWIVTKRAK</sequence>
<keyword evidence="3" id="KW-1185">Reference proteome</keyword>
<comment type="caution">
    <text evidence="2">The sequence shown here is derived from an EMBL/GenBank/DDBJ whole genome shotgun (WGS) entry which is preliminary data.</text>
</comment>
<proteinExistence type="predicted"/>
<keyword evidence="1" id="KW-0732">Signal</keyword>
<evidence type="ECO:0008006" key="4">
    <source>
        <dbReference type="Google" id="ProtNLM"/>
    </source>
</evidence>
<reference evidence="2 3" key="1">
    <citation type="submission" date="2019-06" db="EMBL/GenBank/DDBJ databases">
        <title>Whole genome shotgun sequence of Brevibacillus parabrevis NBRC 12334.</title>
        <authorList>
            <person name="Hosoyama A."/>
            <person name="Uohara A."/>
            <person name="Ohji S."/>
            <person name="Ichikawa N."/>
        </authorList>
    </citation>
    <scope>NUCLEOTIDE SEQUENCE [LARGE SCALE GENOMIC DNA]</scope>
    <source>
        <strain evidence="2 3">NBRC 12334</strain>
    </source>
</reference>